<organism evidence="2 3">
    <name type="scientific">Mycena alexandri</name>
    <dbReference type="NCBI Taxonomy" id="1745969"/>
    <lineage>
        <taxon>Eukaryota</taxon>
        <taxon>Fungi</taxon>
        <taxon>Dikarya</taxon>
        <taxon>Basidiomycota</taxon>
        <taxon>Agaricomycotina</taxon>
        <taxon>Agaricomycetes</taxon>
        <taxon>Agaricomycetidae</taxon>
        <taxon>Agaricales</taxon>
        <taxon>Marasmiineae</taxon>
        <taxon>Mycenaceae</taxon>
        <taxon>Mycena</taxon>
    </lineage>
</organism>
<keyword evidence="3" id="KW-1185">Reference proteome</keyword>
<dbReference type="EMBL" id="JARJCM010000018">
    <property type="protein sequence ID" value="KAJ7041195.1"/>
    <property type="molecule type" value="Genomic_DNA"/>
</dbReference>
<evidence type="ECO:0000313" key="2">
    <source>
        <dbReference type="EMBL" id="KAJ7041195.1"/>
    </source>
</evidence>
<gene>
    <name evidence="2" type="ORF">C8F04DRAFT_1253259</name>
</gene>
<dbReference type="Proteomes" id="UP001218188">
    <property type="component" value="Unassembled WGS sequence"/>
</dbReference>
<accession>A0AAD6XAD3</accession>
<dbReference type="AlphaFoldDB" id="A0AAD6XAD3"/>
<protein>
    <submittedName>
        <fullName evidence="2">Uncharacterized protein</fullName>
    </submittedName>
</protein>
<sequence length="104" mass="11393">MPERLIFGFGVVFILVRGMGRPSRRSFVGKHLYVNTPVFSSSTHPDSVAQPLPTGPKWAFVAQPPRRGLPIYPLRLTQEGSEAPRTCNEGQSGRPDGFVPSSQS</sequence>
<evidence type="ECO:0000313" key="3">
    <source>
        <dbReference type="Proteomes" id="UP001218188"/>
    </source>
</evidence>
<reference evidence="2" key="1">
    <citation type="submission" date="2023-03" db="EMBL/GenBank/DDBJ databases">
        <title>Massive genome expansion in bonnet fungi (Mycena s.s.) driven by repeated elements and novel gene families across ecological guilds.</title>
        <authorList>
            <consortium name="Lawrence Berkeley National Laboratory"/>
            <person name="Harder C.B."/>
            <person name="Miyauchi S."/>
            <person name="Viragh M."/>
            <person name="Kuo A."/>
            <person name="Thoen E."/>
            <person name="Andreopoulos B."/>
            <person name="Lu D."/>
            <person name="Skrede I."/>
            <person name="Drula E."/>
            <person name="Henrissat B."/>
            <person name="Morin E."/>
            <person name="Kohler A."/>
            <person name="Barry K."/>
            <person name="LaButti K."/>
            <person name="Morin E."/>
            <person name="Salamov A."/>
            <person name="Lipzen A."/>
            <person name="Mereny Z."/>
            <person name="Hegedus B."/>
            <person name="Baldrian P."/>
            <person name="Stursova M."/>
            <person name="Weitz H."/>
            <person name="Taylor A."/>
            <person name="Grigoriev I.V."/>
            <person name="Nagy L.G."/>
            <person name="Martin F."/>
            <person name="Kauserud H."/>
        </authorList>
    </citation>
    <scope>NUCLEOTIDE SEQUENCE</scope>
    <source>
        <strain evidence="2">CBHHK200</strain>
    </source>
</reference>
<feature type="region of interest" description="Disordered" evidence="1">
    <location>
        <begin position="78"/>
        <end position="104"/>
    </location>
</feature>
<name>A0AAD6XAD3_9AGAR</name>
<proteinExistence type="predicted"/>
<evidence type="ECO:0000256" key="1">
    <source>
        <dbReference type="SAM" id="MobiDB-lite"/>
    </source>
</evidence>
<comment type="caution">
    <text evidence="2">The sequence shown here is derived from an EMBL/GenBank/DDBJ whole genome shotgun (WGS) entry which is preliminary data.</text>
</comment>